<keyword evidence="6" id="KW-1133">Transmembrane helix</keyword>
<comment type="caution">
    <text evidence="9">The sequence shown here is derived from an EMBL/GenBank/DDBJ whole genome shotgun (WGS) entry which is preliminary data.</text>
</comment>
<dbReference type="CDD" id="cd00222">
    <property type="entry name" value="CollagenBindB"/>
    <property type="match status" value="3"/>
</dbReference>
<organism evidence="9 10">
    <name type="scientific">Mogibacterium diversum</name>
    <dbReference type="NCBI Taxonomy" id="114527"/>
    <lineage>
        <taxon>Bacteria</taxon>
        <taxon>Bacillati</taxon>
        <taxon>Bacillota</taxon>
        <taxon>Clostridia</taxon>
        <taxon>Peptostreptococcales</taxon>
        <taxon>Anaerovoracaceae</taxon>
        <taxon>Mogibacterium</taxon>
    </lineage>
</organism>
<evidence type="ECO:0000256" key="2">
    <source>
        <dbReference type="ARBA" id="ARBA00022525"/>
    </source>
</evidence>
<evidence type="ECO:0000313" key="10">
    <source>
        <dbReference type="Proteomes" id="UP000722050"/>
    </source>
</evidence>
<evidence type="ECO:0000256" key="7">
    <source>
        <dbReference type="SAM" id="SignalP"/>
    </source>
</evidence>
<feature type="compositionally biased region" description="Basic and acidic residues" evidence="5">
    <location>
        <begin position="1291"/>
        <end position="1305"/>
    </location>
</feature>
<dbReference type="Gene3D" id="2.60.40.1140">
    <property type="entry name" value="Collagen-binding surface protein Cna, B-type domain"/>
    <property type="match status" value="3"/>
</dbReference>
<evidence type="ECO:0000256" key="5">
    <source>
        <dbReference type="SAM" id="MobiDB-lite"/>
    </source>
</evidence>
<evidence type="ECO:0000256" key="6">
    <source>
        <dbReference type="SAM" id="Phobius"/>
    </source>
</evidence>
<sequence length="1344" mass="148863">MKAIRSKAVSILCLMAMIITTMISGIPSVSAAASGASSGTSASAFSDTINFGQSGSLTLNLKPTSPTTVRTETNITTGIEIDATALTKPVEGLYLEIEVPTKQTSKNQNDTNNIADGTYLDNFATPAAKTQPIIKSEETIVTNDGKTIKRIYLNKIDNTVRLQLPYVMSFADKTTPSDFKLKPVVRMYSADGTKLSTLEDKTYGVTYPKPWLMKIVAGEETDDQLVYAGASSRTNPSSISEDGASDINYNFKLYQDYRAYHSIIITDKLPTYVDSAGNTRTAKFDPAKNPNWILSADGKTVTLRFDIPTGVRDLRDYIRDNLPAYSNLKLSFPGAKYMNGSNRVNFTNTAEMQGIPFNPGVAEATVGKVAGNEHNFDDDTKRFRLAGDDYNGDGMLGKKGPLTIPFDKNSLAVRELEYAIKLVNKLDRPLTDIEIYEDVQNTGGRLFMTMITGNLVGVGSRANLNLSQLELRGYKADGTYDVIPLTNNGAAWLFKGEVNADSKEKLQSYLDQINQGTLDPANAGAVDPKYKRVGLYLKDFTLAPSANLEFNLKMMFINPFGETYNDRPINNTVKADVNRVNEDGSKTKMDLSGSWNSYFTPFTEKVWLGKETRNQRVGMPNERFTARVGFRLDTLSGARYLKNPTFVDLLPTGVSYDQLTHVDPIVGSKPVQSVEFIKNYNETGRDAVKIVLPSGYVYEYANMSYDIVDLYVNNDVIPSKAENDQLNNNNDVYFYADNWTKGTPADFAGLYNTNNFVKDTLDININGVVDETILKATAKVLGNNVESIQSDKHIRSLEPNTPGGAAVYGRAFTRNTISTDFADVTNTSGLFQYRLSVRNYYNMAMDKILMYDVFPHVGDGRNSAFSNTLQGPLELKIGSTDVSDKYDIYYRTDRYPDRTDKNELNSSAWTKNPGDYTKVKAIKIVGKNGTTLEPYTVLSAYLTMKAPTYDPKLSEAVANNTFSVIYNDEVKLRETDVVSNKLIDKMDVEATKKWVDTEGNEIATPDVNEITVKLYANGEDTGKTAKLTAANNWKAKFTQLRQYTVVQNNDGTTTKTPIVYTVKEANQNGNNKVTYSGKTYDVTANSVQVNPASPTEQLGITITNTMEQEKVEVSGTKTWDDNFNQDGKRPTSIKVNLLANGSKVQEKTVNADSNWTYTFANLPKYKSGQEITYTVTEEAVDGYTTTINGYDISNKHKPEYIDIPVEKVWVNDNSVISSRPNKIHVKLYANDEMIEERDIKAADNWKHTFANLPKYKGGKEIKYAIKEDAVGGYTTKVTGDSAGFVITNTYEPEKPNVPKTPDKPKKTGLPKTGDSAILVFYAGVLLLALAGLALLIRMRKKISE</sequence>
<evidence type="ECO:0000259" key="8">
    <source>
        <dbReference type="PROSITE" id="PS50847"/>
    </source>
</evidence>
<dbReference type="SUPFAM" id="SSF49478">
    <property type="entry name" value="Cna protein B-type domain"/>
    <property type="match status" value="3"/>
</dbReference>
<dbReference type="InterPro" id="IPR019931">
    <property type="entry name" value="LPXTG_anchor"/>
</dbReference>
<dbReference type="InterPro" id="IPR008454">
    <property type="entry name" value="Collagen-bd_Cna-like_B-typ_dom"/>
</dbReference>
<feature type="chain" id="PRO_5039050501" evidence="7">
    <location>
        <begin position="32"/>
        <end position="1344"/>
    </location>
</feature>
<dbReference type="Pfam" id="PF05738">
    <property type="entry name" value="Cna_B"/>
    <property type="match status" value="3"/>
</dbReference>
<evidence type="ECO:0000256" key="3">
    <source>
        <dbReference type="ARBA" id="ARBA00022729"/>
    </source>
</evidence>
<keyword evidence="6" id="KW-0472">Membrane</keyword>
<protein>
    <submittedName>
        <fullName evidence="9">Cna B-type domain-containing protein</fullName>
    </submittedName>
</protein>
<keyword evidence="4" id="KW-0572">Peptidoglycan-anchor</keyword>
<keyword evidence="6" id="KW-0812">Transmembrane</keyword>
<dbReference type="Proteomes" id="UP000722050">
    <property type="component" value="Unassembled WGS sequence"/>
</dbReference>
<name>A0A930EEE9_9FIRM</name>
<dbReference type="EMBL" id="JABZQH010000067">
    <property type="protein sequence ID" value="MBF1352035.1"/>
    <property type="molecule type" value="Genomic_DNA"/>
</dbReference>
<keyword evidence="1" id="KW-0134">Cell wall</keyword>
<evidence type="ECO:0000313" key="9">
    <source>
        <dbReference type="EMBL" id="MBF1352035.1"/>
    </source>
</evidence>
<proteinExistence type="predicted"/>
<evidence type="ECO:0000256" key="1">
    <source>
        <dbReference type="ARBA" id="ARBA00022512"/>
    </source>
</evidence>
<dbReference type="NCBIfam" id="TIGR01167">
    <property type="entry name" value="LPXTG_anchor"/>
    <property type="match status" value="1"/>
</dbReference>
<reference evidence="9" key="1">
    <citation type="submission" date="2020-04" db="EMBL/GenBank/DDBJ databases">
        <title>Deep metagenomics examines the oral microbiome during advanced dental caries in children, revealing novel taxa and co-occurrences with host molecules.</title>
        <authorList>
            <person name="Baker J.L."/>
            <person name="Morton J.T."/>
            <person name="Dinis M."/>
            <person name="Alvarez R."/>
            <person name="Tran N.C."/>
            <person name="Knight R."/>
            <person name="Edlund A."/>
        </authorList>
    </citation>
    <scope>NUCLEOTIDE SEQUENCE</scope>
    <source>
        <strain evidence="9">JCVI_24_bin.8</strain>
    </source>
</reference>
<dbReference type="PROSITE" id="PS50847">
    <property type="entry name" value="GRAM_POS_ANCHORING"/>
    <property type="match status" value="1"/>
</dbReference>
<evidence type="ECO:0000256" key="4">
    <source>
        <dbReference type="ARBA" id="ARBA00023088"/>
    </source>
</evidence>
<accession>A0A930EEE9</accession>
<keyword evidence="2" id="KW-0964">Secreted</keyword>
<keyword evidence="3 7" id="KW-0732">Signal</keyword>
<gene>
    <name evidence="9" type="ORF">HXM71_02800</name>
</gene>
<feature type="region of interest" description="Disordered" evidence="5">
    <location>
        <begin position="1290"/>
        <end position="1309"/>
    </location>
</feature>
<feature type="domain" description="Gram-positive cocci surface proteins LPxTG" evidence="8">
    <location>
        <begin position="1309"/>
        <end position="1344"/>
    </location>
</feature>
<feature type="transmembrane region" description="Helical" evidence="6">
    <location>
        <begin position="1316"/>
        <end position="1336"/>
    </location>
</feature>
<feature type="signal peptide" evidence="7">
    <location>
        <begin position="1"/>
        <end position="31"/>
    </location>
</feature>